<keyword evidence="4" id="KW-1133">Transmembrane helix</keyword>
<dbReference type="Gene3D" id="2.40.50.90">
    <property type="match status" value="1"/>
</dbReference>
<dbReference type="RefSeq" id="WP_080023053.1">
    <property type="nucleotide sequence ID" value="NZ_LTAY01000047.1"/>
</dbReference>
<proteinExistence type="predicted"/>
<name>A0A1V4SUF3_9CLOT</name>
<dbReference type="GO" id="GO:0004519">
    <property type="term" value="F:endonuclease activity"/>
    <property type="evidence" value="ECO:0007669"/>
    <property type="project" value="UniProtKB-KW"/>
</dbReference>
<evidence type="ECO:0000259" key="5">
    <source>
        <dbReference type="PROSITE" id="PS50830"/>
    </source>
</evidence>
<evidence type="ECO:0000256" key="1">
    <source>
        <dbReference type="ARBA" id="ARBA00022722"/>
    </source>
</evidence>
<dbReference type="SUPFAM" id="SSF50199">
    <property type="entry name" value="Staphylococcal nuclease"/>
    <property type="match status" value="1"/>
</dbReference>
<protein>
    <submittedName>
        <fullName evidence="6">SPBc2 prophage-derived endonuclease YokF</fullName>
        <ecNumber evidence="6">3.1.-.-</ecNumber>
    </submittedName>
</protein>
<dbReference type="InterPro" id="IPR016071">
    <property type="entry name" value="Staphylococal_nuclease_OB-fold"/>
</dbReference>
<keyword evidence="2 6" id="KW-0255">Endonuclease</keyword>
<evidence type="ECO:0000256" key="3">
    <source>
        <dbReference type="ARBA" id="ARBA00022801"/>
    </source>
</evidence>
<sequence length="224" mass="25355">MKKIIGVIILCVVFVILGVLFFGQDSSSKKGHIYFNEGFTKAQVEKINKADKDAKFEYNKEYKVKGVFDVKGIDATYVRDVDGDTIVVKIGNKEEKVRFLMMDTPETVKTGTPIEPYGVQAKDFVKSKLSEGESIKLVPGKNTTDKYGRYLAYVYYKSGDKWYNLNEELVANGLARVAYVYEKKNPLLKDMYNAQDSAKEQKLNIWSINGYVTDKGYDLNAVAN</sequence>
<dbReference type="PROSITE" id="PS50830">
    <property type="entry name" value="TNASE_3"/>
    <property type="match status" value="1"/>
</dbReference>
<gene>
    <name evidence="6" type="primary">yokF</name>
    <name evidence="6" type="ORF">CLTHE_18360</name>
</gene>
<accession>A0A1V4SUF3</accession>
<evidence type="ECO:0000313" key="7">
    <source>
        <dbReference type="Proteomes" id="UP000191448"/>
    </source>
</evidence>
<dbReference type="Pfam" id="PF00565">
    <property type="entry name" value="SNase"/>
    <property type="match status" value="1"/>
</dbReference>
<feature type="domain" description="TNase-like" evidence="5">
    <location>
        <begin position="71"/>
        <end position="208"/>
    </location>
</feature>
<comment type="caution">
    <text evidence="6">The sequence shown here is derived from an EMBL/GenBank/DDBJ whole genome shotgun (WGS) entry which is preliminary data.</text>
</comment>
<dbReference type="GO" id="GO:0003676">
    <property type="term" value="F:nucleic acid binding"/>
    <property type="evidence" value="ECO:0007669"/>
    <property type="project" value="InterPro"/>
</dbReference>
<dbReference type="EMBL" id="LTAY01000047">
    <property type="protein sequence ID" value="OPX47486.1"/>
    <property type="molecule type" value="Genomic_DNA"/>
</dbReference>
<dbReference type="EC" id="3.1.-.-" evidence="6"/>
<evidence type="ECO:0000256" key="4">
    <source>
        <dbReference type="SAM" id="Phobius"/>
    </source>
</evidence>
<keyword evidence="4" id="KW-0472">Membrane</keyword>
<evidence type="ECO:0000256" key="2">
    <source>
        <dbReference type="ARBA" id="ARBA00022759"/>
    </source>
</evidence>
<dbReference type="AlphaFoldDB" id="A0A1V4SUF3"/>
<dbReference type="InterPro" id="IPR035437">
    <property type="entry name" value="SNase_OB-fold_sf"/>
</dbReference>
<evidence type="ECO:0000313" key="6">
    <source>
        <dbReference type="EMBL" id="OPX47486.1"/>
    </source>
</evidence>
<keyword evidence="1" id="KW-0540">Nuclease</keyword>
<keyword evidence="3 6" id="KW-0378">Hydrolase</keyword>
<dbReference type="PANTHER" id="PTHR12302:SF3">
    <property type="entry name" value="SERINE_THREONINE-PROTEIN KINASE 31"/>
    <property type="match status" value="1"/>
</dbReference>
<organism evidence="6 7">
    <name type="scientific">Clostridium thermobutyricum DSM 4928</name>
    <dbReference type="NCBI Taxonomy" id="1121339"/>
    <lineage>
        <taxon>Bacteria</taxon>
        <taxon>Bacillati</taxon>
        <taxon>Bacillota</taxon>
        <taxon>Clostridia</taxon>
        <taxon>Eubacteriales</taxon>
        <taxon>Clostridiaceae</taxon>
        <taxon>Clostridium</taxon>
    </lineage>
</organism>
<feature type="transmembrane region" description="Helical" evidence="4">
    <location>
        <begin position="6"/>
        <end position="23"/>
    </location>
</feature>
<dbReference type="OrthoDB" id="4376109at2"/>
<reference evidence="6 7" key="1">
    <citation type="submission" date="2016-02" db="EMBL/GenBank/DDBJ databases">
        <title>Genome sequence of Clostridium thermobutyricum DSM 4928.</title>
        <authorList>
            <person name="Poehlein A."/>
            <person name="Daniel R."/>
        </authorList>
    </citation>
    <scope>NUCLEOTIDE SEQUENCE [LARGE SCALE GENOMIC DNA]</scope>
    <source>
        <strain evidence="6 7">DSM 4928</strain>
    </source>
</reference>
<dbReference type="PROSITE" id="PS01284">
    <property type="entry name" value="TNASE_2"/>
    <property type="match status" value="1"/>
</dbReference>
<keyword evidence="4" id="KW-0812">Transmembrane</keyword>
<dbReference type="PANTHER" id="PTHR12302">
    <property type="entry name" value="EBNA2 BINDING PROTEIN P100"/>
    <property type="match status" value="1"/>
</dbReference>
<dbReference type="InterPro" id="IPR002071">
    <property type="entry name" value="Thermonucl_AS"/>
</dbReference>
<dbReference type="GO" id="GO:0016787">
    <property type="term" value="F:hydrolase activity"/>
    <property type="evidence" value="ECO:0007669"/>
    <property type="project" value="UniProtKB-KW"/>
</dbReference>
<dbReference type="SMART" id="SM00318">
    <property type="entry name" value="SNc"/>
    <property type="match status" value="1"/>
</dbReference>
<dbReference type="Proteomes" id="UP000191448">
    <property type="component" value="Unassembled WGS sequence"/>
</dbReference>